<evidence type="ECO:0000256" key="3">
    <source>
        <dbReference type="ARBA" id="ARBA00022960"/>
    </source>
</evidence>
<dbReference type="OrthoDB" id="9800958at2"/>
<feature type="domain" description="Mur ligase C-terminal" evidence="10">
    <location>
        <begin position="339"/>
        <end position="465"/>
    </location>
</feature>
<dbReference type="GO" id="GO:0071555">
    <property type="term" value="P:cell wall organization"/>
    <property type="evidence" value="ECO:0007669"/>
    <property type="project" value="UniProtKB-KW"/>
</dbReference>
<dbReference type="GO" id="GO:0051301">
    <property type="term" value="P:cell division"/>
    <property type="evidence" value="ECO:0007669"/>
    <property type="project" value="UniProtKB-KW"/>
</dbReference>
<feature type="binding site" evidence="7">
    <location>
        <position position="187"/>
    </location>
    <ligand>
        <name>UDP-N-acetyl-alpha-D-muramoyl-L-alanyl-D-glutamate</name>
        <dbReference type="ChEBI" id="CHEBI:83900"/>
    </ligand>
</feature>
<evidence type="ECO:0000256" key="1">
    <source>
        <dbReference type="ARBA" id="ARBA00005898"/>
    </source>
</evidence>
<keyword evidence="2 7" id="KW-0132">Cell division</keyword>
<dbReference type="NCBIfam" id="NF001126">
    <property type="entry name" value="PRK00139.1-4"/>
    <property type="match status" value="1"/>
</dbReference>
<evidence type="ECO:0000256" key="6">
    <source>
        <dbReference type="ARBA" id="ARBA00023316"/>
    </source>
</evidence>
<feature type="domain" description="Mur ligase central" evidence="11">
    <location>
        <begin position="108"/>
        <end position="315"/>
    </location>
</feature>
<keyword evidence="13" id="KW-1185">Reference proteome</keyword>
<feature type="binding site" evidence="7">
    <location>
        <position position="463"/>
    </location>
    <ligand>
        <name>meso-2,6-diaminopimelate</name>
        <dbReference type="ChEBI" id="CHEBI:57791"/>
    </ligand>
</feature>
<keyword evidence="6 7" id="KW-0961">Cell wall biogenesis/degradation</keyword>
<keyword evidence="7" id="KW-0963">Cytoplasm</keyword>
<comment type="catalytic activity">
    <reaction evidence="7">
        <text>UDP-N-acetyl-alpha-D-muramoyl-L-alanyl-D-glutamate + meso-2,6-diaminopimelate + ATP = UDP-N-acetyl-alpha-D-muramoyl-L-alanyl-gamma-D-glutamyl-meso-2,6-diaminopimelate + ADP + phosphate + H(+)</text>
        <dbReference type="Rhea" id="RHEA:23676"/>
        <dbReference type="ChEBI" id="CHEBI:15378"/>
        <dbReference type="ChEBI" id="CHEBI:30616"/>
        <dbReference type="ChEBI" id="CHEBI:43474"/>
        <dbReference type="ChEBI" id="CHEBI:57791"/>
        <dbReference type="ChEBI" id="CHEBI:83900"/>
        <dbReference type="ChEBI" id="CHEBI:83905"/>
        <dbReference type="ChEBI" id="CHEBI:456216"/>
        <dbReference type="EC" id="6.3.2.13"/>
    </reaction>
</comment>
<comment type="subcellular location">
    <subcellularLocation>
        <location evidence="7 8">Cytoplasm</location>
    </subcellularLocation>
</comment>
<evidence type="ECO:0000256" key="8">
    <source>
        <dbReference type="RuleBase" id="RU004135"/>
    </source>
</evidence>
<dbReference type="Gene3D" id="3.90.190.20">
    <property type="entry name" value="Mur ligase, C-terminal domain"/>
    <property type="match status" value="1"/>
</dbReference>
<dbReference type="GO" id="GO:0008360">
    <property type="term" value="P:regulation of cell shape"/>
    <property type="evidence" value="ECO:0007669"/>
    <property type="project" value="UniProtKB-KW"/>
</dbReference>
<comment type="pathway">
    <text evidence="7 8">Cell wall biogenesis; peptidoglycan biosynthesis.</text>
</comment>
<keyword evidence="5 7" id="KW-0131">Cell cycle</keyword>
<dbReference type="PANTHER" id="PTHR23135">
    <property type="entry name" value="MUR LIGASE FAMILY MEMBER"/>
    <property type="match status" value="1"/>
</dbReference>
<feature type="binding site" evidence="7">
    <location>
        <position position="179"/>
    </location>
    <ligand>
        <name>UDP-N-acetyl-alpha-D-muramoyl-L-alanyl-D-glutamate</name>
        <dbReference type="ChEBI" id="CHEBI:83900"/>
    </ligand>
</feature>
<dbReference type="GO" id="GO:0008765">
    <property type="term" value="F:UDP-N-acetylmuramoylalanyl-D-glutamate-2,6-diaminopimelate ligase activity"/>
    <property type="evidence" value="ECO:0007669"/>
    <property type="project" value="UniProtKB-UniRule"/>
</dbReference>
<dbReference type="InterPro" id="IPR013221">
    <property type="entry name" value="Mur_ligase_cen"/>
</dbReference>
<proteinExistence type="inferred from homology"/>
<evidence type="ECO:0000259" key="10">
    <source>
        <dbReference type="Pfam" id="PF02875"/>
    </source>
</evidence>
<dbReference type="UniPathway" id="UPA00219"/>
<dbReference type="Pfam" id="PF08245">
    <property type="entry name" value="Mur_ligase_M"/>
    <property type="match status" value="1"/>
</dbReference>
<comment type="cofactor">
    <cofactor evidence="7">
        <name>Mg(2+)</name>
        <dbReference type="ChEBI" id="CHEBI:18420"/>
    </cofactor>
</comment>
<dbReference type="Gene3D" id="3.40.1190.10">
    <property type="entry name" value="Mur-like, catalytic domain"/>
    <property type="match status" value="1"/>
</dbReference>
<evidence type="ECO:0000256" key="2">
    <source>
        <dbReference type="ARBA" id="ARBA00022618"/>
    </source>
</evidence>
<dbReference type="EMBL" id="AP018005">
    <property type="protein sequence ID" value="BBB15453.1"/>
    <property type="molecule type" value="Genomic_DNA"/>
</dbReference>
<reference evidence="12 13" key="1">
    <citation type="submission" date="2017-03" db="EMBL/GenBank/DDBJ databases">
        <title>The genome sequence of Candidatus Rickettsiella viridis.</title>
        <authorList>
            <person name="Nikoh N."/>
            <person name="Tsuchida T."/>
            <person name="Yamaguchi K."/>
            <person name="Maeda T."/>
            <person name="Shigenobu S."/>
            <person name="Fukatsu T."/>
        </authorList>
    </citation>
    <scope>NUCLEOTIDE SEQUENCE [LARGE SCALE GENOMIC DNA]</scope>
    <source>
        <strain evidence="12 13">Ap-RA04</strain>
    </source>
</reference>
<keyword evidence="7" id="KW-0460">Magnesium</keyword>
<evidence type="ECO:0000259" key="11">
    <source>
        <dbReference type="Pfam" id="PF08245"/>
    </source>
</evidence>
<organism evidence="12 13">
    <name type="scientific">Candidatus Rickettsiella viridis</name>
    <dbReference type="NCBI Taxonomy" id="676208"/>
    <lineage>
        <taxon>Bacteria</taxon>
        <taxon>Pseudomonadati</taxon>
        <taxon>Pseudomonadota</taxon>
        <taxon>Gammaproteobacteria</taxon>
        <taxon>Legionellales</taxon>
        <taxon>Coxiellaceae</taxon>
        <taxon>Rickettsiella</taxon>
    </lineage>
</organism>
<dbReference type="InterPro" id="IPR036565">
    <property type="entry name" value="Mur-like_cat_sf"/>
</dbReference>
<feature type="binding site" evidence="7">
    <location>
        <position position="28"/>
    </location>
    <ligand>
        <name>UDP-N-acetyl-alpha-D-muramoyl-L-alanyl-D-glutamate</name>
        <dbReference type="ChEBI" id="CHEBI:83900"/>
    </ligand>
</feature>
<keyword evidence="7 12" id="KW-0436">Ligase</keyword>
<dbReference type="InterPro" id="IPR005761">
    <property type="entry name" value="UDP-N-AcMur-Glu-dNH2Pim_ligase"/>
</dbReference>
<dbReference type="Pfam" id="PF02875">
    <property type="entry name" value="Mur_ligase_C"/>
    <property type="match status" value="1"/>
</dbReference>
<protein>
    <recommendedName>
        <fullName evidence="7">UDP-N-acetylmuramoyl-L-alanyl-D-glutamate--2,6-diaminopimelate ligase</fullName>
        <ecNumber evidence="7">6.3.2.13</ecNumber>
    </recommendedName>
    <alternativeName>
        <fullName evidence="7">Meso-A2pm-adding enzyme</fullName>
    </alternativeName>
    <alternativeName>
        <fullName evidence="7">Meso-diaminopimelate-adding enzyme</fullName>
    </alternativeName>
    <alternativeName>
        <fullName evidence="7">UDP-MurNAc-L-Ala-D-Glu:meso-diaminopimelate ligase</fullName>
    </alternativeName>
    <alternativeName>
        <fullName evidence="7">UDP-MurNAc-tripeptide synthetase</fullName>
    </alternativeName>
    <alternativeName>
        <fullName evidence="7">UDP-N-acetylmuramyl-tripeptide synthetase</fullName>
    </alternativeName>
</protein>
<sequence length="494" mass="54016">MHLNQLLDGICSSDLGQDPQITGLCQDSRQLKPGDLFFAYPGIQSDGRNFLNEAIEKGAAAILLESDARSTLSCSVPLIPIARLTHYMGLIAARFFAYPSQQLPVIGITGTNGKTSCTHFLAQCLQQLDRRCGVIGTLGNGFYGHLEPTQLTTPDAIELQQLLAVLLKGKAEVVFMEVSSHRLAQQRLNGMEFSIAAFTNLTRDHLDYHGSLLAYAQAKRSLFDLPGVEHAVLNADDPYGKAWLSELAGKLPVIAYSIAKPPAALSSIPQVWVKHYEFKRQGLKADIATPWGDISIENPFLIGTFNLSNLLLVLTTLKLLDFSLSDIAKVISGVKGVTGRMQAFHRLHQPLVVVDYAHTPDALQQTLKALRTHCRGSLYCVFGCGGDRDKGKRPLMATVAEQHADSIVITNDNPRFEDPNQIIQEIQQGLTGAKPVYVEPDRRLAISYAIQSAKVEDVILIAGKGHEDYQLVGGIKHPFSDAAEVECLLNPDKT</sequence>
<dbReference type="SUPFAM" id="SSF53244">
    <property type="entry name" value="MurD-like peptide ligases, peptide-binding domain"/>
    <property type="match status" value="1"/>
</dbReference>
<keyword evidence="4 7" id="KW-0573">Peptidoglycan synthesis</keyword>
<feature type="binding site" evidence="7">
    <location>
        <begin position="110"/>
        <end position="116"/>
    </location>
    <ligand>
        <name>ATP</name>
        <dbReference type="ChEBI" id="CHEBI:30616"/>
    </ligand>
</feature>
<evidence type="ECO:0000313" key="12">
    <source>
        <dbReference type="EMBL" id="BBB15453.1"/>
    </source>
</evidence>
<feature type="binding site" evidence="7">
    <location>
        <position position="388"/>
    </location>
    <ligand>
        <name>meso-2,6-diaminopimelate</name>
        <dbReference type="ChEBI" id="CHEBI:57791"/>
    </ligand>
</feature>
<dbReference type="InterPro" id="IPR004101">
    <property type="entry name" value="Mur_ligase_C"/>
</dbReference>
<dbReference type="HAMAP" id="MF_00208">
    <property type="entry name" value="MurE"/>
    <property type="match status" value="1"/>
</dbReference>
<dbReference type="EC" id="6.3.2.13" evidence="7"/>
<evidence type="ECO:0000259" key="9">
    <source>
        <dbReference type="Pfam" id="PF01225"/>
    </source>
</evidence>
<dbReference type="RefSeq" id="WP_126322909.1">
    <property type="nucleotide sequence ID" value="NZ_AP018005.1"/>
</dbReference>
<evidence type="ECO:0000256" key="5">
    <source>
        <dbReference type="ARBA" id="ARBA00023306"/>
    </source>
</evidence>
<dbReference type="SUPFAM" id="SSF63418">
    <property type="entry name" value="MurE/MurF N-terminal domain"/>
    <property type="match status" value="1"/>
</dbReference>
<keyword evidence="7" id="KW-0067">ATP-binding</keyword>
<comment type="similarity">
    <text evidence="1 7">Belongs to the MurCDEF family. MurE subfamily.</text>
</comment>
<evidence type="ECO:0000313" key="13">
    <source>
        <dbReference type="Proteomes" id="UP000282483"/>
    </source>
</evidence>
<keyword evidence="7" id="KW-0547">Nucleotide-binding</keyword>
<feature type="binding site" evidence="7">
    <location>
        <begin position="152"/>
        <end position="153"/>
    </location>
    <ligand>
        <name>UDP-N-acetyl-alpha-D-muramoyl-L-alanyl-D-glutamate</name>
        <dbReference type="ChEBI" id="CHEBI:83900"/>
    </ligand>
</feature>
<dbReference type="InterPro" id="IPR036615">
    <property type="entry name" value="Mur_ligase_C_dom_sf"/>
</dbReference>
<comment type="PTM">
    <text evidence="7">Carboxylation is probably crucial for Mg(2+) binding and, consequently, for the gamma-phosphate positioning of ATP.</text>
</comment>
<evidence type="ECO:0000256" key="7">
    <source>
        <dbReference type="HAMAP-Rule" id="MF_00208"/>
    </source>
</evidence>
<accession>A0A2Z5UWR0</accession>
<dbReference type="Pfam" id="PF01225">
    <property type="entry name" value="Mur_ligase"/>
    <property type="match status" value="1"/>
</dbReference>
<dbReference type="PANTHER" id="PTHR23135:SF4">
    <property type="entry name" value="UDP-N-ACETYLMURAMOYL-L-ALANYL-D-GLUTAMATE--2,6-DIAMINOPIMELATE LIGASE MURE HOMOLOG, CHLOROPLASTIC"/>
    <property type="match status" value="1"/>
</dbReference>
<comment type="function">
    <text evidence="7">Catalyzes the addition of meso-diaminopimelic acid to the nucleotide precursor UDP-N-acetylmuramoyl-L-alanyl-D-glutamate (UMAG) in the biosynthesis of bacterial cell-wall peptidoglycan.</text>
</comment>
<dbReference type="Proteomes" id="UP000282483">
    <property type="component" value="Chromosome"/>
</dbReference>
<dbReference type="AlphaFoldDB" id="A0A2Z5UWR0"/>
<dbReference type="InterPro" id="IPR035911">
    <property type="entry name" value="MurE/MurF_N"/>
</dbReference>
<dbReference type="KEGG" id="rvi:RVIR1_09790"/>
<dbReference type="InterPro" id="IPR000713">
    <property type="entry name" value="Mur_ligase_N"/>
</dbReference>
<dbReference type="SUPFAM" id="SSF53623">
    <property type="entry name" value="MurD-like peptide ligases, catalytic domain"/>
    <property type="match status" value="1"/>
</dbReference>
<dbReference type="NCBIfam" id="TIGR01085">
    <property type="entry name" value="murE"/>
    <property type="match status" value="1"/>
</dbReference>
<feature type="short sequence motif" description="Meso-diaminopimelate recognition motif" evidence="7">
    <location>
        <begin position="412"/>
        <end position="415"/>
    </location>
</feature>
<dbReference type="GO" id="GO:0009252">
    <property type="term" value="P:peptidoglycan biosynthetic process"/>
    <property type="evidence" value="ECO:0007669"/>
    <property type="project" value="UniProtKB-UniRule"/>
</dbReference>
<feature type="binding site" evidence="7">
    <location>
        <begin position="412"/>
        <end position="415"/>
    </location>
    <ligand>
        <name>meso-2,6-diaminopimelate</name>
        <dbReference type="ChEBI" id="CHEBI:57791"/>
    </ligand>
</feature>
<dbReference type="GO" id="GO:0000287">
    <property type="term" value="F:magnesium ion binding"/>
    <property type="evidence" value="ECO:0007669"/>
    <property type="project" value="UniProtKB-UniRule"/>
</dbReference>
<feature type="binding site" evidence="7">
    <location>
        <position position="185"/>
    </location>
    <ligand>
        <name>UDP-N-acetyl-alpha-D-muramoyl-L-alanyl-D-glutamate</name>
        <dbReference type="ChEBI" id="CHEBI:83900"/>
    </ligand>
</feature>
<feature type="binding site" evidence="7">
    <location>
        <position position="467"/>
    </location>
    <ligand>
        <name>meso-2,6-diaminopimelate</name>
        <dbReference type="ChEBI" id="CHEBI:57791"/>
    </ligand>
</feature>
<dbReference type="Gene3D" id="3.40.1390.10">
    <property type="entry name" value="MurE/MurF, N-terminal domain"/>
    <property type="match status" value="1"/>
</dbReference>
<comment type="caution">
    <text evidence="7">Lacks conserved residue(s) required for the propagation of feature annotation.</text>
</comment>
<feature type="domain" description="Mur ligase N-terminal catalytic" evidence="9">
    <location>
        <begin position="21"/>
        <end position="95"/>
    </location>
</feature>
<feature type="modified residue" description="N6-carboxylysine" evidence="7">
    <location>
        <position position="219"/>
    </location>
</feature>
<evidence type="ECO:0000256" key="4">
    <source>
        <dbReference type="ARBA" id="ARBA00022984"/>
    </source>
</evidence>
<gene>
    <name evidence="7 12" type="primary">murE</name>
    <name evidence="12" type="ORF">RVIR1_09790</name>
</gene>
<dbReference type="GO" id="GO:0005737">
    <property type="term" value="C:cytoplasm"/>
    <property type="evidence" value="ECO:0007669"/>
    <property type="project" value="UniProtKB-SubCell"/>
</dbReference>
<name>A0A2Z5UWR0_9COXI</name>
<keyword evidence="3 7" id="KW-0133">Cell shape</keyword>
<dbReference type="GO" id="GO:0005524">
    <property type="term" value="F:ATP binding"/>
    <property type="evidence" value="ECO:0007669"/>
    <property type="project" value="UniProtKB-UniRule"/>
</dbReference>